<dbReference type="GO" id="GO:0030170">
    <property type="term" value="F:pyridoxal phosphate binding"/>
    <property type="evidence" value="ECO:0007669"/>
    <property type="project" value="InterPro"/>
</dbReference>
<dbReference type="InterPro" id="IPR005302">
    <property type="entry name" value="MoCF_Sase_C"/>
</dbReference>
<proteinExistence type="predicted"/>
<dbReference type="GO" id="GO:0003824">
    <property type="term" value="F:catalytic activity"/>
    <property type="evidence" value="ECO:0007669"/>
    <property type="project" value="InterPro"/>
</dbReference>
<dbReference type="SUPFAM" id="SSF50800">
    <property type="entry name" value="PK beta-barrel domain-like"/>
    <property type="match status" value="1"/>
</dbReference>
<comment type="caution">
    <text evidence="2">The sequence shown here is derived from an EMBL/GenBank/DDBJ whole genome shotgun (WGS) entry which is preliminary data.</text>
</comment>
<dbReference type="AlphaFoldDB" id="A0A2C7ACP2"/>
<dbReference type="Pfam" id="PF03473">
    <property type="entry name" value="MOSC"/>
    <property type="match status" value="1"/>
</dbReference>
<dbReference type="Pfam" id="PF03476">
    <property type="entry name" value="MOSC_N"/>
    <property type="match status" value="1"/>
</dbReference>
<sequence>MAALWRYPVSSMGGERLERMELLASGVLGDRTHGVFHAETGEIARPGRMRQWMALPRASARCAAEGEVEVEVSVDGQDWHGSGSLGPLSDLYGFPASIRRYAAPGEEGPASRYAHAPIHLLTTSALRTLQAAIPGSVLDERRFRPNILLDTPQDMGGIPEYGWIGREFRIGGAVLRGTIPCVRCAFTTLAQPGLPDDREVLRALMQGFDQNLGLYCEVVRPGPILPGDSVALPEAAVA</sequence>
<organism evidence="2 3">
    <name type="scientific">Teichococcus rhizosphaerae</name>
    <dbReference type="NCBI Taxonomy" id="1335062"/>
    <lineage>
        <taxon>Bacteria</taxon>
        <taxon>Pseudomonadati</taxon>
        <taxon>Pseudomonadota</taxon>
        <taxon>Alphaproteobacteria</taxon>
        <taxon>Acetobacterales</taxon>
        <taxon>Roseomonadaceae</taxon>
        <taxon>Roseomonas</taxon>
    </lineage>
</organism>
<evidence type="ECO:0000313" key="3">
    <source>
        <dbReference type="Proteomes" id="UP000223527"/>
    </source>
</evidence>
<reference evidence="2 3" key="1">
    <citation type="submission" date="2017-10" db="EMBL/GenBank/DDBJ databases">
        <authorList>
            <person name="Banno H."/>
            <person name="Chua N.-H."/>
        </authorList>
    </citation>
    <scope>NUCLEOTIDE SEQUENCE [LARGE SCALE GENOMIC DNA]</scope>
    <source>
        <strain evidence="2 3">YW11</strain>
    </source>
</reference>
<protein>
    <submittedName>
        <fullName evidence="2">MOSC domain-containing protein</fullName>
    </submittedName>
</protein>
<dbReference type="Proteomes" id="UP000223527">
    <property type="component" value="Unassembled WGS sequence"/>
</dbReference>
<dbReference type="EMBL" id="PDNU01000014">
    <property type="protein sequence ID" value="PHK95205.1"/>
    <property type="molecule type" value="Genomic_DNA"/>
</dbReference>
<keyword evidence="3" id="KW-1185">Reference proteome</keyword>
<evidence type="ECO:0000259" key="1">
    <source>
        <dbReference type="PROSITE" id="PS51340"/>
    </source>
</evidence>
<accession>A0A2C7ACP2</accession>
<dbReference type="GO" id="GO:0030151">
    <property type="term" value="F:molybdenum ion binding"/>
    <property type="evidence" value="ECO:0007669"/>
    <property type="project" value="InterPro"/>
</dbReference>
<gene>
    <name evidence="2" type="ORF">CR162_09605</name>
</gene>
<evidence type="ECO:0000313" key="2">
    <source>
        <dbReference type="EMBL" id="PHK95205.1"/>
    </source>
</evidence>
<name>A0A2C7ACP2_9PROT</name>
<dbReference type="InterPro" id="IPR005303">
    <property type="entry name" value="MOCOS_middle"/>
</dbReference>
<feature type="domain" description="MOSC" evidence="1">
    <location>
        <begin position="96"/>
        <end position="233"/>
    </location>
</feature>
<dbReference type="InterPro" id="IPR011037">
    <property type="entry name" value="Pyrv_Knase-like_insert_dom_sf"/>
</dbReference>
<dbReference type="PROSITE" id="PS51340">
    <property type="entry name" value="MOSC"/>
    <property type="match status" value="1"/>
</dbReference>
<dbReference type="Gene3D" id="2.40.33.20">
    <property type="entry name" value="PK beta-barrel domain-like"/>
    <property type="match status" value="1"/>
</dbReference>